<evidence type="ECO:0000313" key="5">
    <source>
        <dbReference type="Proteomes" id="UP001347796"/>
    </source>
</evidence>
<dbReference type="GO" id="GO:0005975">
    <property type="term" value="P:carbohydrate metabolic process"/>
    <property type="evidence" value="ECO:0007669"/>
    <property type="project" value="TreeGrafter"/>
</dbReference>
<dbReference type="Gene3D" id="3.40.50.1110">
    <property type="entry name" value="SGNH hydrolase"/>
    <property type="match status" value="1"/>
</dbReference>
<gene>
    <name evidence="4" type="ORF">SNE40_018485</name>
</gene>
<keyword evidence="1" id="KW-0378">Hydrolase</keyword>
<dbReference type="PANTHER" id="PTHR22901">
    <property type="entry name" value="SIALATE O-ACETYLESTERASE"/>
    <property type="match status" value="1"/>
</dbReference>
<dbReference type="Proteomes" id="UP001347796">
    <property type="component" value="Unassembled WGS sequence"/>
</dbReference>
<feature type="domain" description="Sialate O-acetylesterase" evidence="3">
    <location>
        <begin position="123"/>
        <end position="328"/>
    </location>
</feature>
<dbReference type="InterPro" id="IPR005181">
    <property type="entry name" value="SASA"/>
</dbReference>
<evidence type="ECO:0000259" key="3">
    <source>
        <dbReference type="Pfam" id="PF03629"/>
    </source>
</evidence>
<dbReference type="Pfam" id="PF03629">
    <property type="entry name" value="SASA"/>
    <property type="match status" value="1"/>
</dbReference>
<evidence type="ECO:0000256" key="1">
    <source>
        <dbReference type="ARBA" id="ARBA00022801"/>
    </source>
</evidence>
<dbReference type="SUPFAM" id="SSF52266">
    <property type="entry name" value="SGNH hydrolase"/>
    <property type="match status" value="1"/>
</dbReference>
<dbReference type="PANTHER" id="PTHR22901:SF0">
    <property type="entry name" value="SIALATE O-ACETYLESTERASE"/>
    <property type="match status" value="1"/>
</dbReference>
<reference evidence="4 5" key="1">
    <citation type="submission" date="2024-01" db="EMBL/GenBank/DDBJ databases">
        <title>The genome of the rayed Mediterranean limpet Patella caerulea (Linnaeus, 1758).</title>
        <authorList>
            <person name="Anh-Thu Weber A."/>
            <person name="Halstead-Nussloch G."/>
        </authorList>
    </citation>
    <scope>NUCLEOTIDE SEQUENCE [LARGE SCALE GENOMIC DNA]</scope>
    <source>
        <strain evidence="4">AATW-2023a</strain>
        <tissue evidence="4">Whole specimen</tissue>
    </source>
</reference>
<name>A0AAN8J789_PATCE</name>
<dbReference type="InterPro" id="IPR039329">
    <property type="entry name" value="SIAE"/>
</dbReference>
<feature type="signal peptide" evidence="2">
    <location>
        <begin position="1"/>
        <end position="27"/>
    </location>
</feature>
<proteinExistence type="predicted"/>
<sequence>MTGSHLLATALIITGVAIQLVIPASTGQNGFSFASYYNDHMVLQKAPKKSNIWGYSTKLNDVVHVTIQGGGINHTVQTQVYKGSEGKGVWKVALPAVPAGGPYTVKATSSLANLILKDILFGDIWICSGQSNMQFTLTMGLNISAEIADGVNYPNIRLFTVRRKESKTRQYDLIDIEQNWSLPSKTSLGGSPWTHFSSVCWFYGKDLYNELKYPIGLIASSWGGTLVESWSPPEAMSKCGAPITYGPQPGFPRDPSVLWNAMISPFLPFTIYGAIWYQGESNSGHGDRYNCSFPTMIDDWRDNFNKESGGQTSRNFPFGFVQLAANNNNPKSLGMTDIRWAQTASFGYVPNSRMHDVFMAVSLDLPDYNAPMGSIHPRHKKIVCDRLALAGLSVAYHKTGKKFQGPYPSKITNHKTGSTVTVEFDHGKSPLDVRAQDGFEVCCVSEAQKSGCNTYDKNWHAAPVSNSTKTSVTIHYPDSCRQHLTVKAVRYLWRESPCVFLKCPVYSVENQLPAPPFLYHFPDLGDVHIIG</sequence>
<accession>A0AAN8J789</accession>
<evidence type="ECO:0000256" key="2">
    <source>
        <dbReference type="SAM" id="SignalP"/>
    </source>
</evidence>
<keyword evidence="5" id="KW-1185">Reference proteome</keyword>
<dbReference type="GO" id="GO:0001681">
    <property type="term" value="F:sialate O-acetylesterase activity"/>
    <property type="evidence" value="ECO:0007669"/>
    <property type="project" value="InterPro"/>
</dbReference>
<evidence type="ECO:0000313" key="4">
    <source>
        <dbReference type="EMBL" id="KAK6169983.1"/>
    </source>
</evidence>
<protein>
    <recommendedName>
        <fullName evidence="3">Sialate O-acetylesterase domain-containing protein</fullName>
    </recommendedName>
</protein>
<dbReference type="AlphaFoldDB" id="A0AAN8J789"/>
<organism evidence="4 5">
    <name type="scientific">Patella caerulea</name>
    <name type="common">Rayed Mediterranean limpet</name>
    <dbReference type="NCBI Taxonomy" id="87958"/>
    <lineage>
        <taxon>Eukaryota</taxon>
        <taxon>Metazoa</taxon>
        <taxon>Spiralia</taxon>
        <taxon>Lophotrochozoa</taxon>
        <taxon>Mollusca</taxon>
        <taxon>Gastropoda</taxon>
        <taxon>Patellogastropoda</taxon>
        <taxon>Patelloidea</taxon>
        <taxon>Patellidae</taxon>
        <taxon>Patella</taxon>
    </lineage>
</organism>
<feature type="chain" id="PRO_5043012721" description="Sialate O-acetylesterase domain-containing protein" evidence="2">
    <location>
        <begin position="28"/>
        <end position="531"/>
    </location>
</feature>
<comment type="caution">
    <text evidence="4">The sequence shown here is derived from an EMBL/GenBank/DDBJ whole genome shotgun (WGS) entry which is preliminary data.</text>
</comment>
<dbReference type="EMBL" id="JAZGQO010000014">
    <property type="protein sequence ID" value="KAK6169983.1"/>
    <property type="molecule type" value="Genomic_DNA"/>
</dbReference>
<keyword evidence="2" id="KW-0732">Signal</keyword>
<dbReference type="InterPro" id="IPR036514">
    <property type="entry name" value="SGNH_hydro_sf"/>
</dbReference>